<dbReference type="SMART" id="SM00257">
    <property type="entry name" value="LysM"/>
    <property type="match status" value="1"/>
</dbReference>
<dbReference type="SUPFAM" id="SSF54106">
    <property type="entry name" value="LysM domain"/>
    <property type="match status" value="1"/>
</dbReference>
<reference evidence="3" key="1">
    <citation type="submission" date="2017-09" db="EMBL/GenBank/DDBJ databases">
        <title>Metaegenomics of thermophilic ammonia-oxidizing enrichment culture.</title>
        <authorList>
            <person name="Kato S."/>
            <person name="Suzuki K."/>
        </authorList>
    </citation>
    <scope>NUCLEOTIDE SEQUENCE [LARGE SCALE GENOMIC DNA]</scope>
</reference>
<dbReference type="Pfam" id="PF01476">
    <property type="entry name" value="LysM"/>
    <property type="match status" value="1"/>
</dbReference>
<dbReference type="EC" id="3.4.24.-" evidence="2"/>
<name>A0A2H5YA67_9CHLR</name>
<dbReference type="Proteomes" id="UP000236642">
    <property type="component" value="Unassembled WGS sequence"/>
</dbReference>
<evidence type="ECO:0000313" key="2">
    <source>
        <dbReference type="EMBL" id="GBD10341.1"/>
    </source>
</evidence>
<dbReference type="CDD" id="cd00118">
    <property type="entry name" value="LysM"/>
    <property type="match status" value="1"/>
</dbReference>
<sequence length="441" mass="48090">MRTPTPDPPRAGVDAGRELYLVQAGDTLVALAQQFQTTVEAILALNPGLDPQRLYVGQPLWIPVGVKEHGPALKLIPDSELVYGPAYRDFSTAEAIHRFGGYLSRYQETVGGEVWTGARIVEEVARNHSVGPRVLLTLLEMQSGWVRGEPADEQARLYPMGWERPGYEGLYRQLNWAADRLNDGYYGFKGRHMWTMRFADGRRVRVAEGLNAGTVAVQTFLAAVLPPEAWARAVGPSGFPAVYRALFGEPFRPEPEPSVPPEPTWQLPWGDGELWYFTGGPHGGWGNGAAWGALDFAPPDVDGCALSRSWVRAVADGIVARTGEGLVVLDTDGDGREETGWVVVYLHIAAQGRIPPGVRVRAGDPLGHPSCEGGFADAAHVHLARRLNGEWVPIDAGHPFRLGGWEALPSFALYEGALVRGEERKIACACKDELRNGIRAP</sequence>
<protein>
    <submittedName>
        <fullName evidence="2">Protease LasA</fullName>
        <ecNumber evidence="2">3.4.24.-</ecNumber>
    </submittedName>
</protein>
<dbReference type="GO" id="GO:0008233">
    <property type="term" value="F:peptidase activity"/>
    <property type="evidence" value="ECO:0007669"/>
    <property type="project" value="UniProtKB-KW"/>
</dbReference>
<dbReference type="EMBL" id="BEHY01000166">
    <property type="protein sequence ID" value="GBD10341.1"/>
    <property type="molecule type" value="Genomic_DNA"/>
</dbReference>
<dbReference type="Gene3D" id="3.10.350.10">
    <property type="entry name" value="LysM domain"/>
    <property type="match status" value="1"/>
</dbReference>
<dbReference type="InterPro" id="IPR036779">
    <property type="entry name" value="LysM_dom_sf"/>
</dbReference>
<dbReference type="PROSITE" id="PS51782">
    <property type="entry name" value="LYSM"/>
    <property type="match status" value="1"/>
</dbReference>
<feature type="domain" description="LysM" evidence="1">
    <location>
        <begin position="18"/>
        <end position="62"/>
    </location>
</feature>
<evidence type="ECO:0000313" key="3">
    <source>
        <dbReference type="Proteomes" id="UP000236642"/>
    </source>
</evidence>
<dbReference type="AlphaFoldDB" id="A0A2H5YA67"/>
<dbReference type="InterPro" id="IPR018392">
    <property type="entry name" value="LysM"/>
</dbReference>
<evidence type="ECO:0000259" key="1">
    <source>
        <dbReference type="PROSITE" id="PS51782"/>
    </source>
</evidence>
<dbReference type="InterPro" id="IPR011055">
    <property type="entry name" value="Dup_hybrid_motif"/>
</dbReference>
<comment type="caution">
    <text evidence="2">The sequence shown here is derived from an EMBL/GenBank/DDBJ whole genome shotgun (WGS) entry which is preliminary data.</text>
</comment>
<dbReference type="SUPFAM" id="SSF51261">
    <property type="entry name" value="Duplicated hybrid motif"/>
    <property type="match status" value="1"/>
</dbReference>
<dbReference type="Gene3D" id="2.70.70.10">
    <property type="entry name" value="Glucose Permease (Domain IIA)"/>
    <property type="match status" value="1"/>
</dbReference>
<organism evidence="2 3">
    <name type="scientific">Candidatus Thermoflexus japonica</name>
    <dbReference type="NCBI Taxonomy" id="2035417"/>
    <lineage>
        <taxon>Bacteria</taxon>
        <taxon>Bacillati</taxon>
        <taxon>Chloroflexota</taxon>
        <taxon>Thermoflexia</taxon>
        <taxon>Thermoflexales</taxon>
        <taxon>Thermoflexaceae</taxon>
        <taxon>Thermoflexus</taxon>
    </lineage>
</organism>
<accession>A0A2H5YA67</accession>
<keyword evidence="2" id="KW-0378">Hydrolase</keyword>
<gene>
    <name evidence="2" type="primary">lasA</name>
    <name evidence="2" type="ORF">HRbin22_02609</name>
</gene>
<dbReference type="GO" id="GO:0006508">
    <property type="term" value="P:proteolysis"/>
    <property type="evidence" value="ECO:0007669"/>
    <property type="project" value="UniProtKB-KW"/>
</dbReference>
<keyword evidence="2" id="KW-0645">Protease</keyword>
<proteinExistence type="predicted"/>